<evidence type="ECO:0000313" key="1">
    <source>
        <dbReference type="EMBL" id="MDI3349878.1"/>
    </source>
</evidence>
<evidence type="ECO:0000313" key="2">
    <source>
        <dbReference type="Proteomes" id="UP001162175"/>
    </source>
</evidence>
<dbReference type="AlphaFoldDB" id="A0AA43QZF4"/>
<name>A0AA43QZF4_MYCAR</name>
<proteinExistence type="predicted"/>
<comment type="caution">
    <text evidence="1">The sequence shown here is derived from an EMBL/GenBank/DDBJ whole genome shotgun (WGS) entry which is preliminary data.</text>
</comment>
<organism evidence="1 2">
    <name type="scientific">Mycoplasmopsis arginini</name>
    <name type="common">Mycoplasma arginini</name>
    <dbReference type="NCBI Taxonomy" id="2094"/>
    <lineage>
        <taxon>Bacteria</taxon>
        <taxon>Bacillati</taxon>
        <taxon>Mycoplasmatota</taxon>
        <taxon>Mycoplasmoidales</taxon>
        <taxon>Metamycoplasmataceae</taxon>
        <taxon>Mycoplasmopsis</taxon>
    </lineage>
</organism>
<dbReference type="RefSeq" id="WP_268164491.1">
    <property type="nucleotide sequence ID" value="NZ_JAPFAP010000052.1"/>
</dbReference>
<reference evidence="1" key="1">
    <citation type="submission" date="2022-11" db="EMBL/GenBank/DDBJ databases">
        <title>Draft genome of Mycoplasma arginini isolated from fly.</title>
        <authorList>
            <person name="Severgnini M."/>
            <person name="Gioia G."/>
            <person name="Cremonesi P."/>
            <person name="Moroni P."/>
            <person name="Addis M.F."/>
            <person name="Castiglioni B."/>
        </authorList>
    </citation>
    <scope>NUCLEOTIDE SEQUENCE</scope>
    <source>
        <strain evidence="1">QMP CG1-1632</strain>
    </source>
</reference>
<accession>A0AA43QZF4</accession>
<dbReference type="Proteomes" id="UP001162175">
    <property type="component" value="Unassembled WGS sequence"/>
</dbReference>
<dbReference type="EMBL" id="JAPFAR010000153">
    <property type="protein sequence ID" value="MDI3349878.1"/>
    <property type="molecule type" value="Genomic_DNA"/>
</dbReference>
<protein>
    <submittedName>
        <fullName evidence="1">Uncharacterized protein</fullName>
    </submittedName>
</protein>
<gene>
    <name evidence="1" type="ORF">DCBHLPFO_00399</name>
</gene>
<sequence length="88" mass="10582">MEKETNKLKKIITEDTKQIKDLIKLIKKYNLNVDLDIESYIQDLENKSIEEIELNKIIKNLNIDKNYKNYKDLKIEENQELLDLITKD</sequence>